<comment type="caution">
    <text evidence="1">The sequence shown here is derived from an EMBL/GenBank/DDBJ whole genome shotgun (WGS) entry which is preliminary data.</text>
</comment>
<accession>A0ABY0EST2</accession>
<name>A0ABY0EST2_CLOTA</name>
<dbReference type="EMBL" id="QMAU01000012">
    <property type="protein sequence ID" value="RXI58630.1"/>
    <property type="molecule type" value="Genomic_DNA"/>
</dbReference>
<reference evidence="1 2" key="1">
    <citation type="submission" date="2018-06" db="EMBL/GenBank/DDBJ databases">
        <title>Genome conservation of Clostridium tetani.</title>
        <authorList>
            <person name="Bruggemann H."/>
            <person name="Popoff M.R."/>
        </authorList>
    </citation>
    <scope>NUCLEOTIDE SEQUENCE [LARGE SCALE GENOMIC DNA]</scope>
    <source>
        <strain evidence="1 2">63.05</strain>
    </source>
</reference>
<sequence>MVFTYPNLKGIKYLKENFMARKNFKMKKTITMKRFISDLGENFSEKIKERLLELEIRTVLTRKEVENILDIKHVEHTKYDCPNNPKKSSAKSEKEFSYGRFIVIDGDLYFAESCIENDTVMQCPVVDTIFNSLTSQQTVYEDISAKKIDDSNIDYIIDTLLTACPEVSQRYIDIMEEVMSRSENKLSHTL</sequence>
<protein>
    <submittedName>
        <fullName evidence="1">Uncharacterized protein</fullName>
    </submittedName>
</protein>
<gene>
    <name evidence="1" type="ORF">DP131_01725</name>
</gene>
<organism evidence="1 2">
    <name type="scientific">Clostridium tetani</name>
    <dbReference type="NCBI Taxonomy" id="1513"/>
    <lineage>
        <taxon>Bacteria</taxon>
        <taxon>Bacillati</taxon>
        <taxon>Bacillota</taxon>
        <taxon>Clostridia</taxon>
        <taxon>Eubacteriales</taxon>
        <taxon>Clostridiaceae</taxon>
        <taxon>Clostridium</taxon>
    </lineage>
</organism>
<evidence type="ECO:0000313" key="2">
    <source>
        <dbReference type="Proteomes" id="UP000290273"/>
    </source>
</evidence>
<proteinExistence type="predicted"/>
<dbReference type="Proteomes" id="UP000290273">
    <property type="component" value="Unassembled WGS sequence"/>
</dbReference>
<evidence type="ECO:0000313" key="1">
    <source>
        <dbReference type="EMBL" id="RXI58630.1"/>
    </source>
</evidence>